<dbReference type="Pfam" id="PF02653">
    <property type="entry name" value="BPD_transp_2"/>
    <property type="match status" value="1"/>
</dbReference>
<dbReference type="InterPro" id="IPR001851">
    <property type="entry name" value="ABC_transp_permease"/>
</dbReference>
<evidence type="ECO:0000259" key="10">
    <source>
        <dbReference type="PROSITE" id="PS50893"/>
    </source>
</evidence>
<proteinExistence type="predicted"/>
<geneLocation type="plasmid" evidence="11 12">
    <name>unnamed6</name>
</geneLocation>
<dbReference type="GO" id="GO:0016887">
    <property type="term" value="F:ATP hydrolysis activity"/>
    <property type="evidence" value="ECO:0007669"/>
    <property type="project" value="InterPro"/>
</dbReference>
<feature type="transmembrane region" description="Helical" evidence="9">
    <location>
        <begin position="70"/>
        <end position="89"/>
    </location>
</feature>
<evidence type="ECO:0000256" key="7">
    <source>
        <dbReference type="ARBA" id="ARBA00022989"/>
    </source>
</evidence>
<feature type="transmembrane region" description="Helical" evidence="9">
    <location>
        <begin position="16"/>
        <end position="35"/>
    </location>
</feature>
<dbReference type="InterPro" id="IPR032823">
    <property type="entry name" value="BCA_ABC_TP_C"/>
</dbReference>
<dbReference type="GO" id="GO:0005886">
    <property type="term" value="C:plasma membrane"/>
    <property type="evidence" value="ECO:0007669"/>
    <property type="project" value="UniProtKB-SubCell"/>
</dbReference>
<keyword evidence="2" id="KW-0813">Transport</keyword>
<sequence>MPSFLSVWLGRIGRELPLLLGGLAAVVLVLSVPMSGYATNIVMQATTYAVAVLGLTIVLGYAGQITLAQAAFFGIGAYAVAIGTVSLGLSFWGGLLLAMAASTVAGAVLGITSLRLGGHYLAMITIVFQQILSLVLTNWIEVSHGPDGIPGIPRPSLFGYTLSGSAGYLVFSIVCLTAVLIFVRILKHTRLGRSMEAVRDNELAASVAGVNTYRVKVVAFTLSALLGGIGGALFASGFSYVSPDQFSLAESIVFLTMALLGGAGSALGTAVGTVLLVLLPESLRFLKEIYMAVYGLSVILIMIFMPEGIAGFARRLTRRLRTPAVRPHHAPALHLHTVTSDHRDEPLLVVRGLAKHFGGLRALNNVDLAVRRNNIHALIGPNGSGKTTLVNVLSGIYKPTAGKIAFADEDVTGAAPHVLAGLGLSRTFQNIRLFRSMSCLENVMVGAQRPGNDLSDVHRDLVARSLAALHFVGMGDRADDSVANLSYGHQRMVEIARALAANPKLLLLDEPAAGLNLTEKQELVALLLRMKGLGLTILIIEHDMPLVEQVADSITVLNFGERISDGQPEAVLRDPAVISAYLGEGRAYAVA</sequence>
<name>A0A6N1B357_9PROT</name>
<feature type="transmembrane region" description="Helical" evidence="9">
    <location>
        <begin position="291"/>
        <end position="313"/>
    </location>
</feature>
<gene>
    <name evidence="11" type="ORF">HUE56_26120</name>
</gene>
<feature type="transmembrane region" description="Helical" evidence="9">
    <location>
        <begin position="160"/>
        <end position="186"/>
    </location>
</feature>
<dbReference type="OrthoDB" id="9805029at2"/>
<dbReference type="CDD" id="cd03219">
    <property type="entry name" value="ABC_Mj1267_LivG_branched"/>
    <property type="match status" value="1"/>
</dbReference>
<evidence type="ECO:0000256" key="8">
    <source>
        <dbReference type="ARBA" id="ARBA00023136"/>
    </source>
</evidence>
<feature type="transmembrane region" description="Helical" evidence="9">
    <location>
        <begin position="41"/>
        <end position="63"/>
    </location>
</feature>
<evidence type="ECO:0000256" key="5">
    <source>
        <dbReference type="ARBA" id="ARBA00022741"/>
    </source>
</evidence>
<dbReference type="KEGG" id="aoz:HUE56_26120"/>
<feature type="domain" description="ABC transporter" evidence="10">
    <location>
        <begin position="348"/>
        <end position="584"/>
    </location>
</feature>
<dbReference type="Pfam" id="PF12399">
    <property type="entry name" value="BCA_ABC_TP_C"/>
    <property type="match status" value="1"/>
</dbReference>
<feature type="transmembrane region" description="Helical" evidence="9">
    <location>
        <begin position="252"/>
        <end position="279"/>
    </location>
</feature>
<dbReference type="SUPFAM" id="SSF52540">
    <property type="entry name" value="P-loop containing nucleoside triphosphate hydrolases"/>
    <property type="match status" value="1"/>
</dbReference>
<dbReference type="InterPro" id="IPR027417">
    <property type="entry name" value="P-loop_NTPase"/>
</dbReference>
<dbReference type="Gene3D" id="3.40.50.300">
    <property type="entry name" value="P-loop containing nucleotide triphosphate hydrolases"/>
    <property type="match status" value="1"/>
</dbReference>
<dbReference type="InterPro" id="IPR003593">
    <property type="entry name" value="AAA+_ATPase"/>
</dbReference>
<keyword evidence="6 11" id="KW-0067">ATP-binding</keyword>
<dbReference type="Pfam" id="PF00005">
    <property type="entry name" value="ABC_tran"/>
    <property type="match status" value="1"/>
</dbReference>
<evidence type="ECO:0000256" key="3">
    <source>
        <dbReference type="ARBA" id="ARBA00022475"/>
    </source>
</evidence>
<evidence type="ECO:0000256" key="9">
    <source>
        <dbReference type="SAM" id="Phobius"/>
    </source>
</evidence>
<dbReference type="Proteomes" id="UP000509702">
    <property type="component" value="Plasmid unnamed6"/>
</dbReference>
<dbReference type="EMBL" id="CP054621">
    <property type="protein sequence ID" value="QKS53972.1"/>
    <property type="molecule type" value="Genomic_DNA"/>
</dbReference>
<evidence type="ECO:0000256" key="1">
    <source>
        <dbReference type="ARBA" id="ARBA00004651"/>
    </source>
</evidence>
<evidence type="ECO:0000256" key="4">
    <source>
        <dbReference type="ARBA" id="ARBA00022692"/>
    </source>
</evidence>
<dbReference type="GO" id="GO:0005524">
    <property type="term" value="F:ATP binding"/>
    <property type="evidence" value="ECO:0007669"/>
    <property type="project" value="UniProtKB-KW"/>
</dbReference>
<dbReference type="RefSeq" id="WP_149199625.1">
    <property type="nucleotide sequence ID" value="NZ_BSOV01000002.1"/>
</dbReference>
<evidence type="ECO:0000313" key="12">
    <source>
        <dbReference type="Proteomes" id="UP000509702"/>
    </source>
</evidence>
<dbReference type="PANTHER" id="PTHR30482:SF10">
    <property type="entry name" value="HIGH-AFFINITY BRANCHED-CHAIN AMINO ACID TRANSPORT PROTEIN BRAE"/>
    <property type="match status" value="1"/>
</dbReference>
<organism evidence="11 12">
    <name type="scientific">Azospirillum oryzae</name>
    <dbReference type="NCBI Taxonomy" id="286727"/>
    <lineage>
        <taxon>Bacteria</taxon>
        <taxon>Pseudomonadati</taxon>
        <taxon>Pseudomonadota</taxon>
        <taxon>Alphaproteobacteria</taxon>
        <taxon>Rhodospirillales</taxon>
        <taxon>Azospirillaceae</taxon>
        <taxon>Azospirillum</taxon>
    </lineage>
</organism>
<keyword evidence="5" id="KW-0547">Nucleotide-binding</keyword>
<dbReference type="FunFam" id="3.40.50.300:FF:000421">
    <property type="entry name" value="Branched-chain amino acid ABC transporter ATP-binding protein"/>
    <property type="match status" value="1"/>
</dbReference>
<accession>A0A6N1B357</accession>
<keyword evidence="11" id="KW-0614">Plasmid</keyword>
<reference evidence="11 12" key="1">
    <citation type="submission" date="2020-06" db="EMBL/GenBank/DDBJ databases">
        <title>Complete genome of Azosprillum oryzae KACC14407.</title>
        <authorList>
            <person name="Kim M."/>
            <person name="Park Y.-J."/>
            <person name="Shin J.-H."/>
        </authorList>
    </citation>
    <scope>NUCLEOTIDE SEQUENCE [LARGE SCALE GENOMIC DNA]</scope>
    <source>
        <strain evidence="11 12">KACC 14407</strain>
        <plasmid evidence="11 12">unnamed6</plasmid>
    </source>
</reference>
<keyword evidence="8 9" id="KW-0472">Membrane</keyword>
<protein>
    <submittedName>
        <fullName evidence="11">Branched-chain amino acid ABC transporter ATP-binding protein/permease</fullName>
    </submittedName>
</protein>
<feature type="transmembrane region" description="Helical" evidence="9">
    <location>
        <begin position="121"/>
        <end position="140"/>
    </location>
</feature>
<evidence type="ECO:0000256" key="6">
    <source>
        <dbReference type="ARBA" id="ARBA00022840"/>
    </source>
</evidence>
<dbReference type="SMART" id="SM00382">
    <property type="entry name" value="AAA"/>
    <property type="match status" value="1"/>
</dbReference>
<comment type="subcellular location">
    <subcellularLocation>
        <location evidence="1">Cell membrane</location>
        <topology evidence="1">Multi-pass membrane protein</topology>
    </subcellularLocation>
</comment>
<keyword evidence="4 9" id="KW-0812">Transmembrane</keyword>
<evidence type="ECO:0000256" key="2">
    <source>
        <dbReference type="ARBA" id="ARBA00022448"/>
    </source>
</evidence>
<keyword evidence="12" id="KW-1185">Reference proteome</keyword>
<dbReference type="PANTHER" id="PTHR30482">
    <property type="entry name" value="HIGH-AFFINITY BRANCHED-CHAIN AMINO ACID TRANSPORT SYSTEM PERMEASE"/>
    <property type="match status" value="1"/>
</dbReference>
<keyword evidence="7 9" id="KW-1133">Transmembrane helix</keyword>
<dbReference type="AlphaFoldDB" id="A0A6N1B357"/>
<dbReference type="CDD" id="cd06581">
    <property type="entry name" value="TM_PBP1_LivM_like"/>
    <property type="match status" value="1"/>
</dbReference>
<dbReference type="InterPro" id="IPR003439">
    <property type="entry name" value="ABC_transporter-like_ATP-bd"/>
</dbReference>
<dbReference type="PROSITE" id="PS50893">
    <property type="entry name" value="ABC_TRANSPORTER_2"/>
    <property type="match status" value="1"/>
</dbReference>
<evidence type="ECO:0000313" key="11">
    <source>
        <dbReference type="EMBL" id="QKS53972.1"/>
    </source>
</evidence>
<keyword evidence="3" id="KW-1003">Cell membrane</keyword>
<feature type="transmembrane region" description="Helical" evidence="9">
    <location>
        <begin position="217"/>
        <end position="240"/>
    </location>
</feature>
<dbReference type="InterPro" id="IPR043428">
    <property type="entry name" value="LivM-like"/>
</dbReference>
<dbReference type="GO" id="GO:0015658">
    <property type="term" value="F:branched-chain amino acid transmembrane transporter activity"/>
    <property type="evidence" value="ECO:0007669"/>
    <property type="project" value="InterPro"/>
</dbReference>